<evidence type="ECO:0000313" key="6">
    <source>
        <dbReference type="Proteomes" id="UP000305654"/>
    </source>
</evidence>
<proteinExistence type="predicted"/>
<keyword evidence="2" id="KW-0238">DNA-binding</keyword>
<dbReference type="SMART" id="SM00342">
    <property type="entry name" value="HTH_ARAC"/>
    <property type="match status" value="1"/>
</dbReference>
<evidence type="ECO:0000313" key="5">
    <source>
        <dbReference type="EMBL" id="TLU71368.1"/>
    </source>
</evidence>
<keyword evidence="6" id="KW-1185">Reference proteome</keyword>
<dbReference type="Pfam" id="PF12833">
    <property type="entry name" value="HTH_18"/>
    <property type="match status" value="1"/>
</dbReference>
<feature type="domain" description="HTH araC/xylS-type" evidence="4">
    <location>
        <begin position="206"/>
        <end position="303"/>
    </location>
</feature>
<dbReference type="Gene3D" id="1.10.10.60">
    <property type="entry name" value="Homeodomain-like"/>
    <property type="match status" value="2"/>
</dbReference>
<evidence type="ECO:0000256" key="3">
    <source>
        <dbReference type="ARBA" id="ARBA00023163"/>
    </source>
</evidence>
<dbReference type="AlphaFoldDB" id="A0A5R9JAX1"/>
<dbReference type="GO" id="GO:0003700">
    <property type="term" value="F:DNA-binding transcription factor activity"/>
    <property type="evidence" value="ECO:0007669"/>
    <property type="project" value="InterPro"/>
</dbReference>
<dbReference type="Proteomes" id="UP000305654">
    <property type="component" value="Unassembled WGS sequence"/>
</dbReference>
<protein>
    <submittedName>
        <fullName evidence="5">Helix-turn-helix transcriptional regulator</fullName>
    </submittedName>
</protein>
<gene>
    <name evidence="5" type="ORF">FE263_17905</name>
</gene>
<evidence type="ECO:0000259" key="4">
    <source>
        <dbReference type="PROSITE" id="PS01124"/>
    </source>
</evidence>
<dbReference type="EMBL" id="VCDI01000007">
    <property type="protein sequence ID" value="TLU71368.1"/>
    <property type="molecule type" value="Genomic_DNA"/>
</dbReference>
<sequence length="326" mass="35974">MPDRSAVDLVSARHWHENLAVPVLHAAPSIDGEARLVRFRGIDGRMNQPALLENVVSIHLGGPKRVTRFRGRHTHVRDVEEGSITIMPAAESARWSTVGPIDFAHITLTQDYLSQVALEDFDRDPGLFRLKDCVGAGSPFVQKLVEALLQEVAQPRPGRLYRESLIVVLAHQLVAYHSNIERPVSPPHTAVEQPDVKGGLAPWQLQRVIDLMRHRLVGDLMLAELVAVTGLSRSHFFRAFRCSTRRTPYAFLTDLRVQQAAAALCTTGRTITDIAAAVGLDPAQLAHAFRRRHGVSPGSYRRLRRGLAGSSDMAGNAASREKAEKL</sequence>
<dbReference type="OrthoDB" id="9806208at2"/>
<reference evidence="5 6" key="1">
    <citation type="submission" date="2019-05" db="EMBL/GenBank/DDBJ databases">
        <authorList>
            <person name="Pankratov T."/>
            <person name="Grouzdev D."/>
        </authorList>
    </citation>
    <scope>NUCLEOTIDE SEQUENCE [LARGE SCALE GENOMIC DNA]</scope>
    <source>
        <strain evidence="5 6">KEBCLARHB70R</strain>
    </source>
</reference>
<dbReference type="PROSITE" id="PS01124">
    <property type="entry name" value="HTH_ARAC_FAMILY_2"/>
    <property type="match status" value="1"/>
</dbReference>
<accession>A0A5R9JAX1</accession>
<dbReference type="InterPro" id="IPR009057">
    <property type="entry name" value="Homeodomain-like_sf"/>
</dbReference>
<evidence type="ECO:0000256" key="2">
    <source>
        <dbReference type="ARBA" id="ARBA00023125"/>
    </source>
</evidence>
<evidence type="ECO:0000256" key="1">
    <source>
        <dbReference type="ARBA" id="ARBA00023015"/>
    </source>
</evidence>
<dbReference type="PROSITE" id="PS00041">
    <property type="entry name" value="HTH_ARAC_FAMILY_1"/>
    <property type="match status" value="1"/>
</dbReference>
<comment type="caution">
    <text evidence="5">The sequence shown here is derived from an EMBL/GenBank/DDBJ whole genome shotgun (WGS) entry which is preliminary data.</text>
</comment>
<dbReference type="PANTHER" id="PTHR46796">
    <property type="entry name" value="HTH-TYPE TRANSCRIPTIONAL ACTIVATOR RHAS-RELATED"/>
    <property type="match status" value="1"/>
</dbReference>
<dbReference type="SUPFAM" id="SSF46689">
    <property type="entry name" value="Homeodomain-like"/>
    <property type="match status" value="2"/>
</dbReference>
<dbReference type="InterPro" id="IPR050204">
    <property type="entry name" value="AraC_XylS_family_regulators"/>
</dbReference>
<organism evidence="5 6">
    <name type="scientific">Lichenicoccus roseus</name>
    <dbReference type="NCBI Taxonomy" id="2683649"/>
    <lineage>
        <taxon>Bacteria</taxon>
        <taxon>Pseudomonadati</taxon>
        <taxon>Pseudomonadota</taxon>
        <taxon>Alphaproteobacteria</taxon>
        <taxon>Acetobacterales</taxon>
        <taxon>Acetobacteraceae</taxon>
        <taxon>Lichenicoccus</taxon>
    </lineage>
</organism>
<dbReference type="GO" id="GO:0043565">
    <property type="term" value="F:sequence-specific DNA binding"/>
    <property type="evidence" value="ECO:0007669"/>
    <property type="project" value="InterPro"/>
</dbReference>
<keyword evidence="1" id="KW-0805">Transcription regulation</keyword>
<name>A0A5R9JAX1_9PROT</name>
<dbReference type="InterPro" id="IPR018060">
    <property type="entry name" value="HTH_AraC"/>
</dbReference>
<dbReference type="InterPro" id="IPR018062">
    <property type="entry name" value="HTH_AraC-typ_CS"/>
</dbReference>
<dbReference type="PANTHER" id="PTHR46796:SF14">
    <property type="entry name" value="TRANSCRIPTIONAL REGULATORY PROTEIN"/>
    <property type="match status" value="1"/>
</dbReference>
<keyword evidence="3" id="KW-0804">Transcription</keyword>